<keyword evidence="2" id="KW-1185">Reference proteome</keyword>
<protein>
    <submittedName>
        <fullName evidence="1">Uncharacterized protein</fullName>
    </submittedName>
</protein>
<reference evidence="1 2" key="1">
    <citation type="journal article" date="2020" name="Genome Biol. Evol.">
        <title>A new high-quality draft genome assembly of the Chinese cordyceps Ophiocordyceps sinensis.</title>
        <authorList>
            <person name="Shu R."/>
            <person name="Zhang J."/>
            <person name="Meng Q."/>
            <person name="Zhang H."/>
            <person name="Zhou G."/>
            <person name="Li M."/>
            <person name="Wu P."/>
            <person name="Zhao Y."/>
            <person name="Chen C."/>
            <person name="Qin Q."/>
        </authorList>
    </citation>
    <scope>NUCLEOTIDE SEQUENCE [LARGE SCALE GENOMIC DNA]</scope>
    <source>
        <strain evidence="1 2">IOZ07</strain>
    </source>
</reference>
<sequence length="184" mass="20998">MYDLFCDIEGAQRQKMIFPQDPKANWISREPKRSLYTELIQRTAMQYEKYRNDAKWGDVVGARDAKIMDLSRTIVKLRQEDSHRWMAAELGRQGFTNVVQHSLPSEVPGGPEWKKVDLAATLNAYTDEKGRLTADFKAIFKNRKAFQAWITENGDIDGSKAQGDSSSTHNKVLKAWKVASRGQC</sequence>
<accession>A0A8H4LUQ5</accession>
<dbReference type="Proteomes" id="UP000557566">
    <property type="component" value="Unassembled WGS sequence"/>
</dbReference>
<gene>
    <name evidence="1" type="ORF">G6O67_007216</name>
</gene>
<comment type="caution">
    <text evidence="1">The sequence shown here is derived from an EMBL/GenBank/DDBJ whole genome shotgun (WGS) entry which is preliminary data.</text>
</comment>
<evidence type="ECO:0000313" key="1">
    <source>
        <dbReference type="EMBL" id="KAF4505247.1"/>
    </source>
</evidence>
<dbReference type="EMBL" id="JAAVMX010000008">
    <property type="protein sequence ID" value="KAF4505247.1"/>
    <property type="molecule type" value="Genomic_DNA"/>
</dbReference>
<evidence type="ECO:0000313" key="2">
    <source>
        <dbReference type="Proteomes" id="UP000557566"/>
    </source>
</evidence>
<organism evidence="1 2">
    <name type="scientific">Ophiocordyceps sinensis</name>
    <dbReference type="NCBI Taxonomy" id="72228"/>
    <lineage>
        <taxon>Eukaryota</taxon>
        <taxon>Fungi</taxon>
        <taxon>Dikarya</taxon>
        <taxon>Ascomycota</taxon>
        <taxon>Pezizomycotina</taxon>
        <taxon>Sordariomycetes</taxon>
        <taxon>Hypocreomycetidae</taxon>
        <taxon>Hypocreales</taxon>
        <taxon>Ophiocordycipitaceae</taxon>
        <taxon>Ophiocordyceps</taxon>
    </lineage>
</organism>
<dbReference type="AlphaFoldDB" id="A0A8H4LUQ5"/>
<proteinExistence type="predicted"/>
<dbReference type="OrthoDB" id="4316405at2759"/>
<name>A0A8H4LUQ5_9HYPO</name>